<proteinExistence type="predicted"/>
<dbReference type="STRING" id="2316362.A0A4V1Q5I2"/>
<keyword evidence="2" id="KW-1185">Reference proteome</keyword>
<sequence length="370" mass="40583">MAAQSIPYAGTRRKLVLAFDVGTTYSGISYSILDPGQVPEIKSVNRFPGHEQIRGESKIPTIIYYDSLGKVRAIGAEAIKEGISETALDEGWTKAEWFKLHIRPKRGSDHITSSIPPLPSGMTVVQVLADFLKYFHHCAEAYIKGAHPNGEDLWRSVILDIEYVISHPNGWEGYQQSQIRSAIVLAGLIPDTEDGNSRVTFVTEGEASLHFAIDFGFPAKSMKAGEGVIIVDAGGGTIDISAYRKKEGKVNKFEEITISQCHFFGSVFVTVHARVFLDEYIKFGGTRDNDPSCNIRYGQLKLPGAEIAKFFDPSVKSVVSSVLSLIKQGETPIKYIVLVGGFSASEWLVSKVDEALKPYGLSVVRPDSHV</sequence>
<evidence type="ECO:0000313" key="2">
    <source>
        <dbReference type="Proteomes" id="UP000290288"/>
    </source>
</evidence>
<dbReference type="SUPFAM" id="SSF53067">
    <property type="entry name" value="Actin-like ATPase domain"/>
    <property type="match status" value="2"/>
</dbReference>
<accession>A0A4V1Q5I2</accession>
<dbReference type="EMBL" id="SDEE01000002">
    <property type="protein sequence ID" value="RXW25678.1"/>
    <property type="molecule type" value="Genomic_DNA"/>
</dbReference>
<reference evidence="1 2" key="1">
    <citation type="submission" date="2019-01" db="EMBL/GenBank/DDBJ databases">
        <title>Draft genome sequence of Psathyrella aberdarensis IHI B618.</title>
        <authorList>
            <person name="Buettner E."/>
            <person name="Kellner H."/>
        </authorList>
    </citation>
    <scope>NUCLEOTIDE SEQUENCE [LARGE SCALE GENOMIC DNA]</scope>
    <source>
        <strain evidence="1 2">IHI B618</strain>
    </source>
</reference>
<dbReference type="PANTHER" id="PTHR14187:SF5">
    <property type="entry name" value="HEAT SHOCK 70 KDA PROTEIN 12A"/>
    <property type="match status" value="1"/>
</dbReference>
<dbReference type="OrthoDB" id="2963168at2759"/>
<dbReference type="Proteomes" id="UP000290288">
    <property type="component" value="Unassembled WGS sequence"/>
</dbReference>
<dbReference type="Gene3D" id="3.30.420.40">
    <property type="match status" value="1"/>
</dbReference>
<dbReference type="PANTHER" id="PTHR14187">
    <property type="entry name" value="ALPHA KINASE/ELONGATION FACTOR 2 KINASE"/>
    <property type="match status" value="1"/>
</dbReference>
<organism evidence="1 2">
    <name type="scientific">Candolleomyces aberdarensis</name>
    <dbReference type="NCBI Taxonomy" id="2316362"/>
    <lineage>
        <taxon>Eukaryota</taxon>
        <taxon>Fungi</taxon>
        <taxon>Dikarya</taxon>
        <taxon>Basidiomycota</taxon>
        <taxon>Agaricomycotina</taxon>
        <taxon>Agaricomycetes</taxon>
        <taxon>Agaricomycetidae</taxon>
        <taxon>Agaricales</taxon>
        <taxon>Agaricineae</taxon>
        <taxon>Psathyrellaceae</taxon>
        <taxon>Candolleomyces</taxon>
    </lineage>
</organism>
<dbReference type="CDD" id="cd10170">
    <property type="entry name" value="ASKHA_NBD_HSP70"/>
    <property type="match status" value="1"/>
</dbReference>
<evidence type="ECO:0000313" key="1">
    <source>
        <dbReference type="EMBL" id="RXW25678.1"/>
    </source>
</evidence>
<comment type="caution">
    <text evidence="1">The sequence shown here is derived from an EMBL/GenBank/DDBJ whole genome shotgun (WGS) entry which is preliminary data.</text>
</comment>
<protein>
    <submittedName>
        <fullName evidence="1">Uncharacterized protein</fullName>
    </submittedName>
</protein>
<dbReference type="AlphaFoldDB" id="A0A4V1Q5I2"/>
<name>A0A4V1Q5I2_9AGAR</name>
<gene>
    <name evidence="1" type="ORF">EST38_g185</name>
</gene>
<dbReference type="InterPro" id="IPR043129">
    <property type="entry name" value="ATPase_NBD"/>
</dbReference>